<evidence type="ECO:0008006" key="4">
    <source>
        <dbReference type="Google" id="ProtNLM"/>
    </source>
</evidence>
<dbReference type="RefSeq" id="WP_122194413.1">
    <property type="nucleotide sequence ID" value="NZ_JBHSKC010000009.1"/>
</dbReference>
<comment type="caution">
    <text evidence="2">The sequence shown here is derived from an EMBL/GenBank/DDBJ whole genome shotgun (WGS) entry which is preliminary data.</text>
</comment>
<dbReference type="OrthoDB" id="3480502at2"/>
<feature type="chain" id="PRO_5018053425" description="Ig-like domain repeat protein" evidence="1">
    <location>
        <begin position="30"/>
        <end position="201"/>
    </location>
</feature>
<name>A0A3M2M528_9ACTN</name>
<dbReference type="Proteomes" id="UP000282674">
    <property type="component" value="Unassembled WGS sequence"/>
</dbReference>
<feature type="signal peptide" evidence="1">
    <location>
        <begin position="1"/>
        <end position="29"/>
    </location>
</feature>
<dbReference type="AlphaFoldDB" id="A0A3M2M528"/>
<proteinExistence type="predicted"/>
<accession>A0A3M2M528</accession>
<reference evidence="2 3" key="1">
    <citation type="submission" date="2018-10" db="EMBL/GenBank/DDBJ databases">
        <title>Isolation from soil.</title>
        <authorList>
            <person name="Hu J."/>
        </authorList>
    </citation>
    <scope>NUCLEOTIDE SEQUENCE [LARGE SCALE GENOMIC DNA]</scope>
    <source>
        <strain evidence="2 3">NEAU-Ht49</strain>
    </source>
</reference>
<organism evidence="2 3">
    <name type="scientific">Actinomadura harenae</name>
    <dbReference type="NCBI Taxonomy" id="2483351"/>
    <lineage>
        <taxon>Bacteria</taxon>
        <taxon>Bacillati</taxon>
        <taxon>Actinomycetota</taxon>
        <taxon>Actinomycetes</taxon>
        <taxon>Streptosporangiales</taxon>
        <taxon>Thermomonosporaceae</taxon>
        <taxon>Actinomadura</taxon>
    </lineage>
</organism>
<gene>
    <name evidence="2" type="ORF">EBO15_11925</name>
</gene>
<evidence type="ECO:0000256" key="1">
    <source>
        <dbReference type="SAM" id="SignalP"/>
    </source>
</evidence>
<dbReference type="EMBL" id="RFFG01000017">
    <property type="protein sequence ID" value="RMI44661.1"/>
    <property type="molecule type" value="Genomic_DNA"/>
</dbReference>
<evidence type="ECO:0000313" key="2">
    <source>
        <dbReference type="EMBL" id="RMI44661.1"/>
    </source>
</evidence>
<sequence length="201" mass="19262">MPSRIISTALAAAATTTGLFALAAAPASAAGGISPASTHIVATSSNVKFAGSLGGLFNFSVTCQTATVAFDTPASGYGPVNLNPGTPSNPSFVNCKDNFGGTATITPHGVWTLSATGGSSPTVTVTIPTGGATFTTSTLPGCTVTAAPSAPAPISGPYTNPPTASMALSASVPFSGVGCGSLSPTGSVTGTFTTSPAVTIS</sequence>
<protein>
    <recommendedName>
        <fullName evidence="4">Ig-like domain repeat protein</fullName>
    </recommendedName>
</protein>
<keyword evidence="3" id="KW-1185">Reference proteome</keyword>
<evidence type="ECO:0000313" key="3">
    <source>
        <dbReference type="Proteomes" id="UP000282674"/>
    </source>
</evidence>
<keyword evidence="1" id="KW-0732">Signal</keyword>